<organism evidence="2">
    <name type="scientific">Opuntia streptacantha</name>
    <name type="common">Prickly pear cactus</name>
    <name type="synonym">Opuntia cardona</name>
    <dbReference type="NCBI Taxonomy" id="393608"/>
    <lineage>
        <taxon>Eukaryota</taxon>
        <taxon>Viridiplantae</taxon>
        <taxon>Streptophyta</taxon>
        <taxon>Embryophyta</taxon>
        <taxon>Tracheophyta</taxon>
        <taxon>Spermatophyta</taxon>
        <taxon>Magnoliopsida</taxon>
        <taxon>eudicotyledons</taxon>
        <taxon>Gunneridae</taxon>
        <taxon>Pentapetalae</taxon>
        <taxon>Caryophyllales</taxon>
        <taxon>Cactineae</taxon>
        <taxon>Cactaceae</taxon>
        <taxon>Opuntioideae</taxon>
        <taxon>Opuntia</taxon>
    </lineage>
</organism>
<proteinExistence type="predicted"/>
<keyword evidence="1" id="KW-1133">Transmembrane helix</keyword>
<name>A0A7C9D4B4_OPUST</name>
<keyword evidence="1" id="KW-0472">Membrane</keyword>
<protein>
    <submittedName>
        <fullName evidence="2">Uncharacterized protein</fullName>
    </submittedName>
</protein>
<feature type="transmembrane region" description="Helical" evidence="1">
    <location>
        <begin position="25"/>
        <end position="50"/>
    </location>
</feature>
<reference evidence="2" key="1">
    <citation type="journal article" date="2013" name="J. Plant Res.">
        <title>Effect of fungi and light on seed germination of three Opuntia species from semiarid lands of central Mexico.</title>
        <authorList>
            <person name="Delgado-Sanchez P."/>
            <person name="Jimenez-Bremont J.F."/>
            <person name="Guerrero-Gonzalez Mde L."/>
            <person name="Flores J."/>
        </authorList>
    </citation>
    <scope>NUCLEOTIDE SEQUENCE</scope>
    <source>
        <tissue evidence="2">Cladode</tissue>
    </source>
</reference>
<sequence>MLMLTYTNQTPTTSPSLVDPLRVSFSAILSSFSLCFFHAFFSLSVSLTTLSIHRSIISISPYLWLQKSKSFFLPSTISSKKSSSWLIIFSAPDRRTPKQPFKFSTLSLIPTSDSHSTLSPPLLSNSALSSSMAVFDLRNS</sequence>
<dbReference type="EMBL" id="GISG01072946">
    <property type="protein sequence ID" value="MBA4630284.1"/>
    <property type="molecule type" value="Transcribed_RNA"/>
</dbReference>
<accession>A0A7C9D4B4</accession>
<keyword evidence="1" id="KW-0812">Transmembrane</keyword>
<evidence type="ECO:0000256" key="1">
    <source>
        <dbReference type="SAM" id="Phobius"/>
    </source>
</evidence>
<reference evidence="2" key="2">
    <citation type="submission" date="2020-07" db="EMBL/GenBank/DDBJ databases">
        <authorList>
            <person name="Vera ALvarez R."/>
            <person name="Arias-Moreno D.M."/>
            <person name="Jimenez-Jacinto V."/>
            <person name="Jimenez-Bremont J.F."/>
            <person name="Swaminathan K."/>
            <person name="Moose S.P."/>
            <person name="Guerrero-Gonzalez M.L."/>
            <person name="Marino-Ramirez L."/>
            <person name="Landsman D."/>
            <person name="Rodriguez-Kessler M."/>
            <person name="Delgado-Sanchez P."/>
        </authorList>
    </citation>
    <scope>NUCLEOTIDE SEQUENCE</scope>
    <source>
        <tissue evidence="2">Cladode</tissue>
    </source>
</reference>
<evidence type="ECO:0000313" key="2">
    <source>
        <dbReference type="EMBL" id="MBA4630284.1"/>
    </source>
</evidence>
<dbReference type="AlphaFoldDB" id="A0A7C9D4B4"/>